<proteinExistence type="predicted"/>
<dbReference type="AlphaFoldDB" id="A0A2W7I5I0"/>
<keyword evidence="2" id="KW-1185">Reference proteome</keyword>
<dbReference type="RefSeq" id="WP_170116596.1">
    <property type="nucleotide sequence ID" value="NZ_QKYV01000004.1"/>
</dbReference>
<comment type="caution">
    <text evidence="1">The sequence shown here is derived from an EMBL/GenBank/DDBJ whole genome shotgun (WGS) entry which is preliminary data.</text>
</comment>
<gene>
    <name evidence="1" type="ORF">LX95_01800</name>
</gene>
<sequence length="46" mass="5202">MENQNKKNCCNGCQKGQPGNNASCKAKQMAEKLKEEKEKRMISTKN</sequence>
<evidence type="ECO:0000313" key="1">
    <source>
        <dbReference type="EMBL" id="PZW40732.1"/>
    </source>
</evidence>
<organism evidence="1 2">
    <name type="scientific">Mesonia algae</name>
    <dbReference type="NCBI Taxonomy" id="213248"/>
    <lineage>
        <taxon>Bacteria</taxon>
        <taxon>Pseudomonadati</taxon>
        <taxon>Bacteroidota</taxon>
        <taxon>Flavobacteriia</taxon>
        <taxon>Flavobacteriales</taxon>
        <taxon>Flavobacteriaceae</taxon>
        <taxon>Mesonia</taxon>
    </lineage>
</organism>
<evidence type="ECO:0000313" key="2">
    <source>
        <dbReference type="Proteomes" id="UP000249542"/>
    </source>
</evidence>
<accession>A0A2W7I5I0</accession>
<protein>
    <submittedName>
        <fullName evidence="1">Uncharacterized protein</fullName>
    </submittedName>
</protein>
<reference evidence="1 2" key="1">
    <citation type="submission" date="2018-06" db="EMBL/GenBank/DDBJ databases">
        <title>Genomic Encyclopedia of Archaeal and Bacterial Type Strains, Phase II (KMG-II): from individual species to whole genera.</title>
        <authorList>
            <person name="Goeker M."/>
        </authorList>
    </citation>
    <scope>NUCLEOTIDE SEQUENCE [LARGE SCALE GENOMIC DNA]</scope>
    <source>
        <strain evidence="1 2">DSM 15361</strain>
    </source>
</reference>
<dbReference type="EMBL" id="QKYV01000004">
    <property type="protein sequence ID" value="PZW40732.1"/>
    <property type="molecule type" value="Genomic_DNA"/>
</dbReference>
<dbReference type="Proteomes" id="UP000249542">
    <property type="component" value="Unassembled WGS sequence"/>
</dbReference>
<name>A0A2W7I5I0_9FLAO</name>